<feature type="compositionally biased region" description="Polar residues" evidence="1">
    <location>
        <begin position="808"/>
        <end position="821"/>
    </location>
</feature>
<reference evidence="2 3" key="1">
    <citation type="journal article" date="2019" name="Sci. Data">
        <title>Hybrid genome assembly and annotation of Danionella translucida.</title>
        <authorList>
            <person name="Kadobianskyi M."/>
            <person name="Schulze L."/>
            <person name="Schuelke M."/>
            <person name="Judkewitz B."/>
        </authorList>
    </citation>
    <scope>NUCLEOTIDE SEQUENCE [LARGE SCALE GENOMIC DNA]</scope>
    <source>
        <strain evidence="2 3">Bolton</strain>
    </source>
</reference>
<evidence type="ECO:0000313" key="2">
    <source>
        <dbReference type="EMBL" id="TRY59783.1"/>
    </source>
</evidence>
<feature type="region of interest" description="Disordered" evidence="1">
    <location>
        <begin position="492"/>
        <end position="515"/>
    </location>
</feature>
<dbReference type="PANTHER" id="PTHR15821">
    <property type="entry name" value="PROTEIN MN1"/>
    <property type="match status" value="1"/>
</dbReference>
<feature type="region of interest" description="Disordered" evidence="1">
    <location>
        <begin position="1138"/>
        <end position="1163"/>
    </location>
</feature>
<feature type="compositionally biased region" description="Polar residues" evidence="1">
    <location>
        <begin position="912"/>
        <end position="924"/>
    </location>
</feature>
<feature type="region of interest" description="Disordered" evidence="1">
    <location>
        <begin position="773"/>
        <end position="927"/>
    </location>
</feature>
<feature type="compositionally biased region" description="Low complexity" evidence="1">
    <location>
        <begin position="679"/>
        <end position="704"/>
    </location>
</feature>
<organism evidence="2 3">
    <name type="scientific">Danionella cerebrum</name>
    <dbReference type="NCBI Taxonomy" id="2873325"/>
    <lineage>
        <taxon>Eukaryota</taxon>
        <taxon>Metazoa</taxon>
        <taxon>Chordata</taxon>
        <taxon>Craniata</taxon>
        <taxon>Vertebrata</taxon>
        <taxon>Euteleostomi</taxon>
        <taxon>Actinopterygii</taxon>
        <taxon>Neopterygii</taxon>
        <taxon>Teleostei</taxon>
        <taxon>Ostariophysi</taxon>
        <taxon>Cypriniformes</taxon>
        <taxon>Danionidae</taxon>
        <taxon>Danioninae</taxon>
        <taxon>Danionella</taxon>
    </lineage>
</organism>
<evidence type="ECO:0000256" key="1">
    <source>
        <dbReference type="SAM" id="MobiDB-lite"/>
    </source>
</evidence>
<dbReference type="GO" id="GO:0006355">
    <property type="term" value="P:regulation of DNA-templated transcription"/>
    <property type="evidence" value="ECO:0007669"/>
    <property type="project" value="InterPro"/>
</dbReference>
<dbReference type="PANTHER" id="PTHR15821:SF0">
    <property type="entry name" value="TRANSCRIPTIONAL ACTIVATOR MN1"/>
    <property type="match status" value="1"/>
</dbReference>
<name>A0A553N2Y3_9TELE</name>
<dbReference type="InterPro" id="IPR037644">
    <property type="entry name" value="MN1"/>
</dbReference>
<keyword evidence="3" id="KW-1185">Reference proteome</keyword>
<proteinExistence type="predicted"/>
<feature type="compositionally biased region" description="Low complexity" evidence="1">
    <location>
        <begin position="795"/>
        <end position="807"/>
    </location>
</feature>
<accession>A0A553N2Y3</accession>
<feature type="compositionally biased region" description="Polar residues" evidence="1">
    <location>
        <begin position="783"/>
        <end position="794"/>
    </location>
</feature>
<evidence type="ECO:0000313" key="3">
    <source>
        <dbReference type="Proteomes" id="UP000316079"/>
    </source>
</evidence>
<dbReference type="OrthoDB" id="9881263at2759"/>
<gene>
    <name evidence="2" type="ORF">DNTS_024213</name>
</gene>
<sequence>TALEQKREGAGADEGTSNLLPMPAALQLLHMKNPELRTGLGRGCLERAHPKLRSDVKNKQKEFNPSGLKMNSNYNSGGFHMKGPSVAVEPMMGPLNESPMQGLSFVSNRDQYGFQTHSHGDMLSMGAQPQHQLHMQGPFNHQAPNHDQHSHLYQDSVPSCLHGDRLVGFNNTNTGHPHMFEGGFGQQLAETQPRDCISQQQQRMAAMPEFQPHGHPNGNHAVPAPCLPLDQSPNRAASFHGLPSSSPETHRLEHYRLFPQGRMGGSEHCFPCDPLTGNFDMTGFSTAESSEHKMPYCDTGNQVVGGHFSTCNRSGSQGPVMGGSKVDQQNLFLERMGNRGKHETGGNARHNLMPQQRPGPATRPNPVSPAHPRFYHNLDYVANPTDVQGSSPMVHVQHSHLDRPIHRLNNHNMHPFGEPMFDVPQLAPQPPHHMNSLPYLNMAKRPRFDLPNGSAGENCSPLSHSLHNRPNLENHLSPSAFPSPMGDFTSHVTDGFPSGPLPLSSAPQQQQQRRQNAAMMIKQMASRSQQQRMRQPDLQQLNIHGDSSSNGMVCRGGPLGNMSQTGFEKKHNFHGNYDTPHLPQENSWFPEPQQHCRETNKHTLEQTENGHNIIFRQGVTSMDMQSLNSPGAHHPFENNVSNPLHMQSPDESSMQSGAPADRRPAEFGGMAMRRQHSFPPGGQTQQGAPQSNPSGFSSSPGNFPAHAEYLSSQHLSVNKLGALSLGNLNKASTKDSVFGQSCLAALSTACQNMIASLGAPNLNVTFNKKSQNEAKRKAGQVEQDINSSGSGEYFQSSASQNSQTSCSGNNNNAMAGQSGMSQMVKREASTLSPNDNMESGCEGKMATGGGKGRGKKRRDSGHISPGSFSPPCVGNPVVSPSHQGSALSAGMESRGKTPERTIVSPSFGKPDLTTSMDSGIQSVGKSDGVSPCMDYLDEASPNYSTEDPRPCRANAKCNSENRASYCDAPCMEQVRTPSSSSGQEEVHPLEILQAQIQLQRQQFSISEDQPMGGKTNNKGDCQAGLNGECTLANSSPVTIKNAVNTIDLDSLMTEQHTTWYVPANKALMEEPSNDKCLGFWDRARGQSDNKEVLLRLSGVSSVDNPLSLVLSLTGIAALEVFEPILACVELAKRSRLRARQSSQPSRQQSAFQTGPHSWPTSPALSPALMKAIPVHSTAAEREREMEGVGGERPQGSDVKLLQCFGLSTTVMVKDLLNIRSCRWFTVIRHSFLFWHGISVTGMCRFSPQVLHDLAVRVEEEPEGSHPRGPEIHETWGGLGVGQRGPCCSPLFQM</sequence>
<dbReference type="EMBL" id="SRMA01027103">
    <property type="protein sequence ID" value="TRY59783.1"/>
    <property type="molecule type" value="Genomic_DNA"/>
</dbReference>
<feature type="region of interest" description="Disordered" evidence="1">
    <location>
        <begin position="340"/>
        <end position="373"/>
    </location>
</feature>
<feature type="non-terminal residue" evidence="2">
    <location>
        <position position="1"/>
    </location>
</feature>
<feature type="compositionally biased region" description="Low complexity" evidence="1">
    <location>
        <begin position="1139"/>
        <end position="1152"/>
    </location>
</feature>
<feature type="region of interest" description="Disordered" evidence="1">
    <location>
        <begin position="624"/>
        <end position="705"/>
    </location>
</feature>
<protein>
    <submittedName>
        <fullName evidence="2">Uncharacterized protein</fullName>
    </submittedName>
</protein>
<comment type="caution">
    <text evidence="2">The sequence shown here is derived from an EMBL/GenBank/DDBJ whole genome shotgun (WGS) entry which is preliminary data.</text>
</comment>
<feature type="compositionally biased region" description="Polar residues" evidence="1">
    <location>
        <begin position="1154"/>
        <end position="1163"/>
    </location>
</feature>
<feature type="compositionally biased region" description="Polar residues" evidence="1">
    <location>
        <begin position="638"/>
        <end position="656"/>
    </location>
</feature>
<dbReference type="Proteomes" id="UP000316079">
    <property type="component" value="Unassembled WGS sequence"/>
</dbReference>